<evidence type="ECO:0000259" key="1">
    <source>
        <dbReference type="Pfam" id="PF07727"/>
    </source>
</evidence>
<proteinExistence type="predicted"/>
<dbReference type="Proteomes" id="UP000051574">
    <property type="component" value="Unassembled WGS sequence"/>
</dbReference>
<dbReference type="OrthoDB" id="6764074at2759"/>
<keyword evidence="3" id="KW-1185">Reference proteome</keyword>
<protein>
    <recommendedName>
        <fullName evidence="1">Reverse transcriptase Ty1/copia-type domain-containing protein</fullName>
    </recommendedName>
</protein>
<dbReference type="AlphaFoldDB" id="A0A0T6BHQ7"/>
<comment type="caution">
    <text evidence="2">The sequence shown here is derived from an EMBL/GenBank/DDBJ whole genome shotgun (WGS) entry which is preliminary data.</text>
</comment>
<reference evidence="2 3" key="1">
    <citation type="submission" date="2015-09" db="EMBL/GenBank/DDBJ databases">
        <title>Draft genome of the scarab beetle Oryctes borbonicus.</title>
        <authorList>
            <person name="Meyer J.M."/>
            <person name="Markov G.V."/>
            <person name="Baskaran P."/>
            <person name="Herrmann M."/>
            <person name="Sommer R.J."/>
            <person name="Roedelsperger C."/>
        </authorList>
    </citation>
    <scope>NUCLEOTIDE SEQUENCE [LARGE SCALE GENOMIC DNA]</scope>
    <source>
        <strain evidence="2">OB123</strain>
        <tissue evidence="2">Whole animal</tissue>
    </source>
</reference>
<name>A0A0T6BHQ7_9SCAR</name>
<organism evidence="2 3">
    <name type="scientific">Oryctes borbonicus</name>
    <dbReference type="NCBI Taxonomy" id="1629725"/>
    <lineage>
        <taxon>Eukaryota</taxon>
        <taxon>Metazoa</taxon>
        <taxon>Ecdysozoa</taxon>
        <taxon>Arthropoda</taxon>
        <taxon>Hexapoda</taxon>
        <taxon>Insecta</taxon>
        <taxon>Pterygota</taxon>
        <taxon>Neoptera</taxon>
        <taxon>Endopterygota</taxon>
        <taxon>Coleoptera</taxon>
        <taxon>Polyphaga</taxon>
        <taxon>Scarabaeiformia</taxon>
        <taxon>Scarabaeidae</taxon>
        <taxon>Dynastinae</taxon>
        <taxon>Oryctes</taxon>
    </lineage>
</organism>
<gene>
    <name evidence="2" type="ORF">AMK59_806</name>
</gene>
<dbReference type="EMBL" id="LJIG01000139">
    <property type="protein sequence ID" value="KRT86801.1"/>
    <property type="molecule type" value="Genomic_DNA"/>
</dbReference>
<dbReference type="InterPro" id="IPR013103">
    <property type="entry name" value="RVT_2"/>
</dbReference>
<feature type="domain" description="Reverse transcriptase Ty1/copia-type" evidence="1">
    <location>
        <begin position="2"/>
        <end position="98"/>
    </location>
</feature>
<evidence type="ECO:0000313" key="2">
    <source>
        <dbReference type="EMBL" id="KRT86801.1"/>
    </source>
</evidence>
<accession>A0A0T6BHQ7</accession>
<sequence>MKYRARMVAEGFSQKPGIDFDETFSPVVKHSTLRLLFAFSAKLDLNVFHLNLATAFLNWYLKENVFMTFSPSAKRKKKAKNKVLKLKKAIYGLKQSARSCDM</sequence>
<evidence type="ECO:0000313" key="3">
    <source>
        <dbReference type="Proteomes" id="UP000051574"/>
    </source>
</evidence>
<dbReference type="Pfam" id="PF07727">
    <property type="entry name" value="RVT_2"/>
    <property type="match status" value="1"/>
</dbReference>